<dbReference type="SMART" id="SM00220">
    <property type="entry name" value="S_TKc"/>
    <property type="match status" value="1"/>
</dbReference>
<evidence type="ECO:0000256" key="6">
    <source>
        <dbReference type="ARBA" id="ARBA00022840"/>
    </source>
</evidence>
<evidence type="ECO:0000256" key="10">
    <source>
        <dbReference type="SAM" id="SignalP"/>
    </source>
</evidence>
<keyword evidence="2" id="KW-0723">Serine/threonine-protein kinase</keyword>
<dbReference type="AlphaFoldDB" id="A0AA39HRI9"/>
<keyword evidence="9" id="KW-1133">Transmembrane helix</keyword>
<dbReference type="GO" id="GO:0005737">
    <property type="term" value="C:cytoplasm"/>
    <property type="evidence" value="ECO:0007669"/>
    <property type="project" value="TreeGrafter"/>
</dbReference>
<evidence type="ECO:0000256" key="4">
    <source>
        <dbReference type="ARBA" id="ARBA00022741"/>
    </source>
</evidence>
<evidence type="ECO:0000256" key="3">
    <source>
        <dbReference type="ARBA" id="ARBA00022679"/>
    </source>
</evidence>
<reference evidence="12" key="1">
    <citation type="submission" date="2023-06" db="EMBL/GenBank/DDBJ databases">
        <title>Genomic analysis of the entomopathogenic nematode Steinernema hermaphroditum.</title>
        <authorList>
            <person name="Schwarz E.M."/>
            <person name="Heppert J.K."/>
            <person name="Baniya A."/>
            <person name="Schwartz H.T."/>
            <person name="Tan C.-H."/>
            <person name="Antoshechkin I."/>
            <person name="Sternberg P.W."/>
            <person name="Goodrich-Blair H."/>
            <person name="Dillman A.R."/>
        </authorList>
    </citation>
    <scope>NUCLEOTIDE SEQUENCE</scope>
    <source>
        <strain evidence="12">PS9179</strain>
        <tissue evidence="12">Whole animal</tissue>
    </source>
</reference>
<keyword evidence="9" id="KW-0472">Membrane</keyword>
<name>A0AA39HRI9_9BILA</name>
<sequence length="976" mass="110404">MSRIAATLALILTLLTGAAATVASKARDEATLARCLAGCAVRFVPNRTVERRLLSGETRTERDDANEQYHLCSLGCNMPVFAGPFSSVLVGRELYQQAKELPMEELPQILSRVDPVCVKAMDDSTTLLLALDLLDKHHASPYICRMDVWAKTLATSEPTIVHSEYTMKPHYSLKHKLQPQASYQFRVNCYSFDGKLGQQVQSEWFLSDQLVPSTTPLNIVLDREESVDGHVSSLLSWNKPSGSLPFCEQRMYLTSKQTQMRIVELDESRRINLSKLNFETDYLLKIVPEKGDPRETRGLKFTTGACHKLSNRSEFCLPHGVRSLHAFHDAPTDRLFIAWSYTEAESAEDISFLVTVRLGARVIHEEVVKRTDRTAFVNLDHRSGNYEIDVVVIDLKNRRSPPSVTKFVPPNNRGHWILTLLAVSIGLVIILLLVTSLAFGYYIRNRNREAPQTDETHLMEAGAEAASQETVEPTMYFSTPLNRIKVNAQPKSCFRNTNREVISEIGSSSSLPKLDLSTSLNGNEKYFRFPIIETPTASEDGFKVAHLPDGRRKMVILYIKNARQIDGDVNINGQSLRVDRLIASGSRMNVYVAYCEGRSYIVKQILVLERQQWPCVRHEVSVQRELEEHPNVVKILGERGFSEHASAEGIAGQHLLLLERAMYGDVEDVVRKFGRFEYKTAWKFFGQIVSVIGEMHRNGYYHGGVAPRNVFVFSKKLCKVGDFGNGNKLVPEFFNSQRITVKEIRDLLGAVDTLVSMLLGREPWSVKHHDSEEYQDFVGVEQPEDYERFVAKYPDWGSVMYMGDFWYIRKFYWENDSGAFFNIPIPVEYGKLRADELREFGQINMQVVVLLLLIICLPSALGVECKIGEDGMFVSVTCPGDFCATIQETQRKCGCMDESVIEQLEKRGHQSNVDISIFRAQWEQVGWSRICICDKAGRHRVDRKIIDCCDSDNCNFSISSSIGVVVMLAVVAVSLF</sequence>
<dbReference type="Proteomes" id="UP001175271">
    <property type="component" value="Unassembled WGS sequence"/>
</dbReference>
<evidence type="ECO:0000313" key="12">
    <source>
        <dbReference type="EMBL" id="KAK0409539.1"/>
    </source>
</evidence>
<dbReference type="SUPFAM" id="SSF56112">
    <property type="entry name" value="Protein kinase-like (PK-like)"/>
    <property type="match status" value="1"/>
</dbReference>
<keyword evidence="5" id="KW-0418">Kinase</keyword>
<keyword evidence="3" id="KW-0808">Transferase</keyword>
<dbReference type="InterPro" id="IPR011009">
    <property type="entry name" value="Kinase-like_dom_sf"/>
</dbReference>
<organism evidence="12 13">
    <name type="scientific">Steinernema hermaphroditum</name>
    <dbReference type="NCBI Taxonomy" id="289476"/>
    <lineage>
        <taxon>Eukaryota</taxon>
        <taxon>Metazoa</taxon>
        <taxon>Ecdysozoa</taxon>
        <taxon>Nematoda</taxon>
        <taxon>Chromadorea</taxon>
        <taxon>Rhabditida</taxon>
        <taxon>Tylenchina</taxon>
        <taxon>Panagrolaimomorpha</taxon>
        <taxon>Strongyloidoidea</taxon>
        <taxon>Steinernematidae</taxon>
        <taxon>Steinernema</taxon>
    </lineage>
</organism>
<dbReference type="InterPro" id="IPR000719">
    <property type="entry name" value="Prot_kinase_dom"/>
</dbReference>
<keyword evidence="9" id="KW-0812">Transmembrane</keyword>
<evidence type="ECO:0000313" key="13">
    <source>
        <dbReference type="Proteomes" id="UP001175271"/>
    </source>
</evidence>
<protein>
    <recommendedName>
        <fullName evidence="1">non-specific serine/threonine protein kinase</fullName>
        <ecNumber evidence="1">2.7.11.1</ecNumber>
    </recommendedName>
</protein>
<gene>
    <name evidence="12" type="ORF">QR680_004608</name>
</gene>
<evidence type="ECO:0000256" key="9">
    <source>
        <dbReference type="SAM" id="Phobius"/>
    </source>
</evidence>
<evidence type="ECO:0000256" key="1">
    <source>
        <dbReference type="ARBA" id="ARBA00012513"/>
    </source>
</evidence>
<dbReference type="PANTHER" id="PTHR45998">
    <property type="entry name" value="SERINE/THREONINE-PROTEIN KINASE 16"/>
    <property type="match status" value="1"/>
</dbReference>
<comment type="catalytic activity">
    <reaction evidence="7">
        <text>L-threonyl-[protein] + ATP = O-phospho-L-threonyl-[protein] + ADP + H(+)</text>
        <dbReference type="Rhea" id="RHEA:46608"/>
        <dbReference type="Rhea" id="RHEA-COMP:11060"/>
        <dbReference type="Rhea" id="RHEA-COMP:11605"/>
        <dbReference type="ChEBI" id="CHEBI:15378"/>
        <dbReference type="ChEBI" id="CHEBI:30013"/>
        <dbReference type="ChEBI" id="CHEBI:30616"/>
        <dbReference type="ChEBI" id="CHEBI:61977"/>
        <dbReference type="ChEBI" id="CHEBI:456216"/>
        <dbReference type="EC" id="2.7.11.1"/>
    </reaction>
</comment>
<dbReference type="Gene3D" id="1.10.510.10">
    <property type="entry name" value="Transferase(Phosphotransferase) domain 1"/>
    <property type="match status" value="1"/>
</dbReference>
<feature type="transmembrane region" description="Helical" evidence="9">
    <location>
        <begin position="843"/>
        <end position="863"/>
    </location>
</feature>
<keyword evidence="4" id="KW-0547">Nucleotide-binding</keyword>
<comment type="caution">
    <text evidence="12">The sequence shown here is derived from an EMBL/GenBank/DDBJ whole genome shotgun (WGS) entry which is preliminary data.</text>
</comment>
<evidence type="ECO:0000256" key="8">
    <source>
        <dbReference type="ARBA" id="ARBA00048679"/>
    </source>
</evidence>
<accession>A0AA39HRI9</accession>
<dbReference type="EMBL" id="JAUCMV010000003">
    <property type="protein sequence ID" value="KAK0409539.1"/>
    <property type="molecule type" value="Genomic_DNA"/>
</dbReference>
<feature type="chain" id="PRO_5041438819" description="non-specific serine/threonine protein kinase" evidence="10">
    <location>
        <begin position="21"/>
        <end position="976"/>
    </location>
</feature>
<dbReference type="Gene3D" id="3.30.200.20">
    <property type="entry name" value="Phosphorylase Kinase, domain 1"/>
    <property type="match status" value="1"/>
</dbReference>
<dbReference type="PROSITE" id="PS50011">
    <property type="entry name" value="PROTEIN_KINASE_DOM"/>
    <property type="match status" value="1"/>
</dbReference>
<keyword evidence="10" id="KW-0732">Signal</keyword>
<feature type="domain" description="Protein kinase" evidence="11">
    <location>
        <begin position="576"/>
        <end position="976"/>
    </location>
</feature>
<evidence type="ECO:0000256" key="5">
    <source>
        <dbReference type="ARBA" id="ARBA00022777"/>
    </source>
</evidence>
<evidence type="ECO:0000259" key="11">
    <source>
        <dbReference type="PROSITE" id="PS50011"/>
    </source>
</evidence>
<dbReference type="Pfam" id="PF00069">
    <property type="entry name" value="Pkinase"/>
    <property type="match status" value="1"/>
</dbReference>
<comment type="catalytic activity">
    <reaction evidence="8">
        <text>L-seryl-[protein] + ATP = O-phospho-L-seryl-[protein] + ADP + H(+)</text>
        <dbReference type="Rhea" id="RHEA:17989"/>
        <dbReference type="Rhea" id="RHEA-COMP:9863"/>
        <dbReference type="Rhea" id="RHEA-COMP:11604"/>
        <dbReference type="ChEBI" id="CHEBI:15378"/>
        <dbReference type="ChEBI" id="CHEBI:29999"/>
        <dbReference type="ChEBI" id="CHEBI:30616"/>
        <dbReference type="ChEBI" id="CHEBI:83421"/>
        <dbReference type="ChEBI" id="CHEBI:456216"/>
        <dbReference type="EC" id="2.7.11.1"/>
    </reaction>
</comment>
<proteinExistence type="predicted"/>
<feature type="signal peptide" evidence="10">
    <location>
        <begin position="1"/>
        <end position="20"/>
    </location>
</feature>
<dbReference type="PANTHER" id="PTHR45998:SF2">
    <property type="entry name" value="SERINE_THREONINE-PROTEIN KINASE 16"/>
    <property type="match status" value="1"/>
</dbReference>
<keyword evidence="6" id="KW-0067">ATP-binding</keyword>
<keyword evidence="13" id="KW-1185">Reference proteome</keyword>
<evidence type="ECO:0000256" key="7">
    <source>
        <dbReference type="ARBA" id="ARBA00047899"/>
    </source>
</evidence>
<feature type="transmembrane region" description="Helical" evidence="9">
    <location>
        <begin position="416"/>
        <end position="443"/>
    </location>
</feature>
<dbReference type="GO" id="GO:0005524">
    <property type="term" value="F:ATP binding"/>
    <property type="evidence" value="ECO:0007669"/>
    <property type="project" value="UniProtKB-KW"/>
</dbReference>
<dbReference type="EC" id="2.7.11.1" evidence="1"/>
<dbReference type="InterPro" id="IPR052239">
    <property type="entry name" value="Ser/Thr-specific_kinases"/>
</dbReference>
<evidence type="ECO:0000256" key="2">
    <source>
        <dbReference type="ARBA" id="ARBA00022527"/>
    </source>
</evidence>
<feature type="transmembrane region" description="Helical" evidence="9">
    <location>
        <begin position="956"/>
        <end position="975"/>
    </location>
</feature>
<dbReference type="GO" id="GO:0004674">
    <property type="term" value="F:protein serine/threonine kinase activity"/>
    <property type="evidence" value="ECO:0007669"/>
    <property type="project" value="UniProtKB-KW"/>
</dbReference>